<accession>A0A1G2BSW3</accession>
<comment type="domain">
    <text evidence="8">Domain I is involved in oligomerization and binding regulators, domain II is flexibile and of varying length in different bacteria, domain III forms the AAA+ region, while domain IV binds dsDNA.</text>
</comment>
<comment type="caution">
    <text evidence="8">Lacks conserved residue(s) required for the propagation of feature annotation.</text>
</comment>
<evidence type="ECO:0000256" key="2">
    <source>
        <dbReference type="ARBA" id="ARBA00022490"/>
    </source>
</evidence>
<dbReference type="PANTHER" id="PTHR30050">
    <property type="entry name" value="CHROMOSOMAL REPLICATION INITIATOR PROTEIN DNAA"/>
    <property type="match status" value="1"/>
</dbReference>
<dbReference type="Pfam" id="PF11638">
    <property type="entry name" value="DnaA_N"/>
    <property type="match status" value="1"/>
</dbReference>
<dbReference type="InterPro" id="IPR020591">
    <property type="entry name" value="Chromosome_initiator_DnaA-like"/>
</dbReference>
<evidence type="ECO:0000259" key="13">
    <source>
        <dbReference type="SMART" id="SM00760"/>
    </source>
</evidence>
<evidence type="ECO:0000313" key="15">
    <source>
        <dbReference type="Proteomes" id="UP000178109"/>
    </source>
</evidence>
<evidence type="ECO:0000256" key="5">
    <source>
        <dbReference type="ARBA" id="ARBA00022840"/>
    </source>
</evidence>
<evidence type="ECO:0000256" key="10">
    <source>
        <dbReference type="RuleBase" id="RU000577"/>
    </source>
</evidence>
<dbReference type="NCBIfam" id="TIGR00362">
    <property type="entry name" value="DnaA"/>
    <property type="match status" value="1"/>
</dbReference>
<comment type="caution">
    <text evidence="14">The sequence shown here is derived from an EMBL/GenBank/DDBJ whole genome shotgun (WGS) entry which is preliminary data.</text>
</comment>
<dbReference type="PANTHER" id="PTHR30050:SF2">
    <property type="entry name" value="CHROMOSOMAL REPLICATION INITIATOR PROTEIN DNAA"/>
    <property type="match status" value="1"/>
</dbReference>
<comment type="similarity">
    <text evidence="1 8 11">Belongs to the DnaA family.</text>
</comment>
<gene>
    <name evidence="8" type="primary">dnaA</name>
    <name evidence="14" type="ORF">A3H70_01135</name>
</gene>
<dbReference type="InterPro" id="IPR013159">
    <property type="entry name" value="DnaA_C"/>
</dbReference>
<dbReference type="GO" id="GO:0005737">
    <property type="term" value="C:cytoplasm"/>
    <property type="evidence" value="ECO:0007669"/>
    <property type="project" value="UniProtKB-SubCell"/>
</dbReference>
<evidence type="ECO:0000256" key="9">
    <source>
        <dbReference type="NCBIfam" id="TIGR00362"/>
    </source>
</evidence>
<evidence type="ECO:0000256" key="7">
    <source>
        <dbReference type="ARBA" id="ARBA00023125"/>
    </source>
</evidence>
<dbReference type="GO" id="GO:0005886">
    <property type="term" value="C:plasma membrane"/>
    <property type="evidence" value="ECO:0007669"/>
    <property type="project" value="TreeGrafter"/>
</dbReference>
<evidence type="ECO:0000313" key="14">
    <source>
        <dbReference type="EMBL" id="OGY91976.1"/>
    </source>
</evidence>
<feature type="binding site" evidence="8">
    <location>
        <position position="172"/>
    </location>
    <ligand>
        <name>ATP</name>
        <dbReference type="ChEBI" id="CHEBI:30616"/>
    </ligand>
</feature>
<dbReference type="SUPFAM" id="SSF48295">
    <property type="entry name" value="TrpR-like"/>
    <property type="match status" value="1"/>
</dbReference>
<dbReference type="InterPro" id="IPR027417">
    <property type="entry name" value="P-loop_NTPase"/>
</dbReference>
<feature type="region of interest" description="Domain III, AAA+ region" evidence="8">
    <location>
        <begin position="124"/>
        <end position="340"/>
    </location>
</feature>
<dbReference type="SUPFAM" id="SSF52540">
    <property type="entry name" value="P-loop containing nucleoside triphosphate hydrolases"/>
    <property type="match status" value="1"/>
</dbReference>
<dbReference type="Pfam" id="PF00308">
    <property type="entry name" value="Bac_DnaA"/>
    <property type="match status" value="1"/>
</dbReference>
<proteinExistence type="inferred from homology"/>
<dbReference type="HAMAP" id="MF_00377">
    <property type="entry name" value="DnaA_bact"/>
    <property type="match status" value="1"/>
</dbReference>
<evidence type="ECO:0000259" key="12">
    <source>
        <dbReference type="SMART" id="SM00382"/>
    </source>
</evidence>
<comment type="function">
    <text evidence="8 10">Plays an essential role in the initiation and regulation of chromosomal replication. ATP-DnaA binds to the origin of replication (oriC) to initiate formation of the DNA replication initiation complex once per cell cycle. Binds the DnaA box (a 9 base pair repeat at the origin) and separates the double-stranded (ds)DNA. Forms a right-handed helical filament on oriC DNA; dsDNA binds to the exterior of the filament while single-stranded (ss)DNA is stabiized in the filament's interior. The ATP-DnaA-oriC complex binds and stabilizes one strand of the AT-rich DNA unwinding element (DUE), permitting loading of DNA polymerase. After initiation quickly degrades to an ADP-DnaA complex that is not apt for DNA replication. Binds acidic phospholipids.</text>
</comment>
<feature type="domain" description="AAA+ ATPase" evidence="12">
    <location>
        <begin position="157"/>
        <end position="288"/>
    </location>
</feature>
<keyword evidence="6 8" id="KW-0446">Lipid-binding</keyword>
<dbReference type="InterPro" id="IPR024633">
    <property type="entry name" value="DnaA_N_dom"/>
</dbReference>
<dbReference type="InterPro" id="IPR010921">
    <property type="entry name" value="Trp_repressor/repl_initiator"/>
</dbReference>
<organism evidence="14 15">
    <name type="scientific">Candidatus Komeilibacteria bacterium RIFCSPLOWO2_02_FULL_48_11</name>
    <dbReference type="NCBI Taxonomy" id="1798553"/>
    <lineage>
        <taxon>Bacteria</taxon>
        <taxon>Candidatus Komeiliibacteriota</taxon>
    </lineage>
</organism>
<dbReference type="AlphaFoldDB" id="A0A1G2BSW3"/>
<comment type="subunit">
    <text evidence="8">Oligomerizes as a right-handed, spiral filament on DNA at oriC.</text>
</comment>
<dbReference type="GO" id="GO:0006270">
    <property type="term" value="P:DNA replication initiation"/>
    <property type="evidence" value="ECO:0007669"/>
    <property type="project" value="UniProtKB-UniRule"/>
</dbReference>
<feature type="binding site" evidence="8">
    <location>
        <position position="168"/>
    </location>
    <ligand>
        <name>ATP</name>
        <dbReference type="ChEBI" id="CHEBI:30616"/>
    </ligand>
</feature>
<dbReference type="GO" id="GO:0005524">
    <property type="term" value="F:ATP binding"/>
    <property type="evidence" value="ECO:0007669"/>
    <property type="project" value="UniProtKB-UniRule"/>
</dbReference>
<feature type="binding site" evidence="8">
    <location>
        <position position="170"/>
    </location>
    <ligand>
        <name>ATP</name>
        <dbReference type="ChEBI" id="CHEBI:30616"/>
    </ligand>
</feature>
<feature type="domain" description="Chromosomal replication initiator DnaA C-terminal" evidence="13">
    <location>
        <begin position="369"/>
        <end position="438"/>
    </location>
</feature>
<dbReference type="EMBL" id="MHKO01000032">
    <property type="protein sequence ID" value="OGY91976.1"/>
    <property type="molecule type" value="Genomic_DNA"/>
</dbReference>
<keyword evidence="2 8" id="KW-0963">Cytoplasm</keyword>
<dbReference type="SMART" id="SM00760">
    <property type="entry name" value="Bac_DnaA_C"/>
    <property type="match status" value="1"/>
</dbReference>
<dbReference type="CDD" id="cd00009">
    <property type="entry name" value="AAA"/>
    <property type="match status" value="1"/>
</dbReference>
<dbReference type="SMART" id="SM00382">
    <property type="entry name" value="AAA"/>
    <property type="match status" value="1"/>
</dbReference>
<keyword evidence="5 8" id="KW-0067">ATP-binding</keyword>
<dbReference type="Gene3D" id="1.10.8.60">
    <property type="match status" value="1"/>
</dbReference>
<dbReference type="GO" id="GO:0006275">
    <property type="term" value="P:regulation of DNA replication"/>
    <property type="evidence" value="ECO:0007669"/>
    <property type="project" value="UniProtKB-UniRule"/>
</dbReference>
<comment type="subcellular location">
    <subcellularLocation>
        <location evidence="8">Cytoplasm</location>
    </subcellularLocation>
</comment>
<dbReference type="PRINTS" id="PR00051">
    <property type="entry name" value="DNAA"/>
</dbReference>
<evidence type="ECO:0000256" key="1">
    <source>
        <dbReference type="ARBA" id="ARBA00006583"/>
    </source>
</evidence>
<dbReference type="CDD" id="cd06571">
    <property type="entry name" value="Bac_DnaA_C"/>
    <property type="match status" value="1"/>
</dbReference>
<dbReference type="InterPro" id="IPR003593">
    <property type="entry name" value="AAA+_ATPase"/>
</dbReference>
<dbReference type="Gene3D" id="3.40.50.300">
    <property type="entry name" value="P-loop containing nucleotide triphosphate hydrolases"/>
    <property type="match status" value="1"/>
</dbReference>
<feature type="region of interest" description="Domain I, interacts with DnaA modulators" evidence="8">
    <location>
        <begin position="1"/>
        <end position="87"/>
    </location>
</feature>
<dbReference type="STRING" id="1798553.A3H70_01135"/>
<feature type="binding site" evidence="8">
    <location>
        <position position="171"/>
    </location>
    <ligand>
        <name>ATP</name>
        <dbReference type="ChEBI" id="CHEBI:30616"/>
    </ligand>
</feature>
<protein>
    <recommendedName>
        <fullName evidence="8 9">Chromosomal replication initiator protein DnaA</fullName>
    </recommendedName>
</protein>
<evidence type="ECO:0000256" key="3">
    <source>
        <dbReference type="ARBA" id="ARBA00022705"/>
    </source>
</evidence>
<dbReference type="FunFam" id="3.40.50.300:FF:000668">
    <property type="entry name" value="Chromosomal replication initiator protein DnaA"/>
    <property type="match status" value="1"/>
</dbReference>
<sequence>MDNNQLWQAVLGELELVISKVHFTTWFRNTGVIDWSGAKVVVAVPNNFTKAWLESKYHKSIIQVLQNVTENQVSEVEYRVEAGKKAEAVRAAARGAEAADVRHLERPAVGSGSSEPLGAVSASGLNPRYIFSSFIVGKGNELACAAAARVAKEPGTKYNPLFLYGGVGLGKTHLMQAVGNELLRTSPHLKMLYTTSEQFTNDYVAAIKSGSMDRFKNKYRTVDFLLVDDIQFIGGKEQTQEEFFHTFNALRDIQKQIVLTSDRPPKAIPALEERLISRFEWGMIVDIASPDLETRMAILQSKSQERQAALNDEVSRYLAINIQSNVRELEGALNKLLALCELNNTPPSLEAAKSVVSSITMSQKKGGITSRELLRVVSEYFDITLDELTGQSRRKELVVPRQITMFLMREELDASYPAIGKELGDRDHTTAMHAYGKIKRDQDADERVRQDIMFIRQRLYNG</sequence>
<evidence type="ECO:0000256" key="4">
    <source>
        <dbReference type="ARBA" id="ARBA00022741"/>
    </source>
</evidence>
<reference evidence="14 15" key="1">
    <citation type="journal article" date="2016" name="Nat. Commun.">
        <title>Thousands of microbial genomes shed light on interconnected biogeochemical processes in an aquifer system.</title>
        <authorList>
            <person name="Anantharaman K."/>
            <person name="Brown C.T."/>
            <person name="Hug L.A."/>
            <person name="Sharon I."/>
            <person name="Castelle C.J."/>
            <person name="Probst A.J."/>
            <person name="Thomas B.C."/>
            <person name="Singh A."/>
            <person name="Wilkins M.J."/>
            <person name="Karaoz U."/>
            <person name="Brodie E.L."/>
            <person name="Williams K.H."/>
            <person name="Hubbard S.S."/>
            <person name="Banfield J.F."/>
        </authorList>
    </citation>
    <scope>NUCLEOTIDE SEQUENCE [LARGE SCALE GENOMIC DNA]</scope>
</reference>
<keyword evidence="4 8" id="KW-0547">Nucleotide-binding</keyword>
<dbReference type="Gene3D" id="1.10.1750.10">
    <property type="match status" value="1"/>
</dbReference>
<dbReference type="Pfam" id="PF08299">
    <property type="entry name" value="Bac_DnaA_C"/>
    <property type="match status" value="1"/>
</dbReference>
<name>A0A1G2BSW3_9BACT</name>
<evidence type="ECO:0000256" key="11">
    <source>
        <dbReference type="RuleBase" id="RU004227"/>
    </source>
</evidence>
<evidence type="ECO:0000256" key="8">
    <source>
        <dbReference type="HAMAP-Rule" id="MF_00377"/>
    </source>
</evidence>
<dbReference type="GO" id="GO:0003688">
    <property type="term" value="F:DNA replication origin binding"/>
    <property type="evidence" value="ECO:0007669"/>
    <property type="project" value="UniProtKB-UniRule"/>
</dbReference>
<feature type="region of interest" description="Domain IV, binds dsDNA" evidence="8">
    <location>
        <begin position="341"/>
        <end position="462"/>
    </location>
</feature>
<dbReference type="InterPro" id="IPR038454">
    <property type="entry name" value="DnaA_N_sf"/>
</dbReference>
<dbReference type="Proteomes" id="UP000178109">
    <property type="component" value="Unassembled WGS sequence"/>
</dbReference>
<keyword evidence="3 8" id="KW-0235">DNA replication</keyword>
<keyword evidence="7 8" id="KW-0238">DNA-binding</keyword>
<dbReference type="Gene3D" id="3.30.300.180">
    <property type="match status" value="1"/>
</dbReference>
<dbReference type="InterPro" id="IPR013317">
    <property type="entry name" value="DnaA_dom"/>
</dbReference>
<dbReference type="InterPro" id="IPR001957">
    <property type="entry name" value="Chromosome_initiator_DnaA"/>
</dbReference>
<evidence type="ECO:0000256" key="6">
    <source>
        <dbReference type="ARBA" id="ARBA00023121"/>
    </source>
</evidence>
<dbReference type="GO" id="GO:0008289">
    <property type="term" value="F:lipid binding"/>
    <property type="evidence" value="ECO:0007669"/>
    <property type="project" value="UniProtKB-KW"/>
</dbReference>